<accession>A0ACB7XMT8</accession>
<sequence length="188" mass="21063">MRRTPQELFTDTHKDLVEKGEKWMKDTATSCTIIAALIVTVVFAAAITVPGGNNGDSGLPIFLEDRSFVLFGVFDALALFSSTTSLLMFLSILTSRYGEQDFLYPLPKKLIIGLFTLFLSIIAMMAAFAVTLEMVFWYNRTWISISGVALSCVPVSLFALLQFPLLVRMIKSTYFPGIFKKRSKPIFY</sequence>
<evidence type="ECO:0000313" key="2">
    <source>
        <dbReference type="Proteomes" id="UP000828048"/>
    </source>
</evidence>
<protein>
    <submittedName>
        <fullName evidence="1">Uncharacterized protein</fullName>
    </submittedName>
</protein>
<reference evidence="1 2" key="1">
    <citation type="journal article" date="2021" name="Hortic Res">
        <title>High-quality reference genome and annotation aids understanding of berry development for evergreen blueberry (Vaccinium darrowii).</title>
        <authorList>
            <person name="Yu J."/>
            <person name="Hulse-Kemp A.M."/>
            <person name="Babiker E."/>
            <person name="Staton M."/>
        </authorList>
    </citation>
    <scope>NUCLEOTIDE SEQUENCE [LARGE SCALE GENOMIC DNA]</scope>
    <source>
        <strain evidence="2">cv. NJ 8807/NJ 8810</strain>
        <tissue evidence="1">Young leaf</tissue>
    </source>
</reference>
<comment type="caution">
    <text evidence="1">The sequence shown here is derived from an EMBL/GenBank/DDBJ whole genome shotgun (WGS) entry which is preliminary data.</text>
</comment>
<dbReference type="Proteomes" id="UP000828048">
    <property type="component" value="Chromosome 10"/>
</dbReference>
<name>A0ACB7XMT8_9ERIC</name>
<evidence type="ECO:0000313" key="1">
    <source>
        <dbReference type="EMBL" id="KAH7841651.1"/>
    </source>
</evidence>
<keyword evidence="2" id="KW-1185">Reference proteome</keyword>
<dbReference type="EMBL" id="CM037160">
    <property type="protein sequence ID" value="KAH7841651.1"/>
    <property type="molecule type" value="Genomic_DNA"/>
</dbReference>
<proteinExistence type="predicted"/>
<organism evidence="1 2">
    <name type="scientific">Vaccinium darrowii</name>
    <dbReference type="NCBI Taxonomy" id="229202"/>
    <lineage>
        <taxon>Eukaryota</taxon>
        <taxon>Viridiplantae</taxon>
        <taxon>Streptophyta</taxon>
        <taxon>Embryophyta</taxon>
        <taxon>Tracheophyta</taxon>
        <taxon>Spermatophyta</taxon>
        <taxon>Magnoliopsida</taxon>
        <taxon>eudicotyledons</taxon>
        <taxon>Gunneridae</taxon>
        <taxon>Pentapetalae</taxon>
        <taxon>asterids</taxon>
        <taxon>Ericales</taxon>
        <taxon>Ericaceae</taxon>
        <taxon>Vaccinioideae</taxon>
        <taxon>Vaccinieae</taxon>
        <taxon>Vaccinium</taxon>
    </lineage>
</organism>
<gene>
    <name evidence="1" type="ORF">Vadar_032672</name>
</gene>